<accession>A0A8K0I0M1</accession>
<protein>
    <submittedName>
        <fullName evidence="1">Uncharacterized protein</fullName>
    </submittedName>
</protein>
<proteinExistence type="predicted"/>
<keyword evidence="2" id="KW-1185">Reference proteome</keyword>
<dbReference type="AlphaFoldDB" id="A0A8K0I0M1"/>
<evidence type="ECO:0000313" key="2">
    <source>
        <dbReference type="Proteomes" id="UP000797356"/>
    </source>
</evidence>
<dbReference type="EMBL" id="CM017873">
    <property type="protein sequence ID" value="KAG1331748.1"/>
    <property type="molecule type" value="Genomic_DNA"/>
</dbReference>
<gene>
    <name evidence="1" type="ORF">COCNU_02G017160</name>
</gene>
<evidence type="ECO:0000313" key="1">
    <source>
        <dbReference type="EMBL" id="KAG1331748.1"/>
    </source>
</evidence>
<comment type="caution">
    <text evidence="1">The sequence shown here is derived from an EMBL/GenBank/DDBJ whole genome shotgun (WGS) entry which is preliminary data.</text>
</comment>
<reference evidence="1" key="1">
    <citation type="journal article" date="2017" name="Gigascience">
        <title>The genome draft of coconut (Cocos nucifera).</title>
        <authorList>
            <person name="Xiao Y."/>
            <person name="Xu P."/>
            <person name="Fan H."/>
            <person name="Baudouin L."/>
            <person name="Xia W."/>
            <person name="Bocs S."/>
            <person name="Xu J."/>
            <person name="Li Q."/>
            <person name="Guo A."/>
            <person name="Zhou L."/>
            <person name="Li J."/>
            <person name="Wu Y."/>
            <person name="Ma Z."/>
            <person name="Armero A."/>
            <person name="Issali A.E."/>
            <person name="Liu N."/>
            <person name="Peng M."/>
            <person name="Yang Y."/>
        </authorList>
    </citation>
    <scope>NUCLEOTIDE SEQUENCE</scope>
    <source>
        <tissue evidence="1">Spear leaf of Hainan Tall coconut</tissue>
    </source>
</reference>
<sequence length="117" mass="12884">MTEKFKSDEEISNLKGLVADLRINVDLAEVAMMEVRDKQKEAEQVAREVKEKAVIADKKAIAAETRAQKAASQVLSKYKTSQAYVDDLANGSSTAYRVGFRGCKDTIAGMNLRINLS</sequence>
<organism evidence="1 2">
    <name type="scientific">Cocos nucifera</name>
    <name type="common">Coconut palm</name>
    <dbReference type="NCBI Taxonomy" id="13894"/>
    <lineage>
        <taxon>Eukaryota</taxon>
        <taxon>Viridiplantae</taxon>
        <taxon>Streptophyta</taxon>
        <taxon>Embryophyta</taxon>
        <taxon>Tracheophyta</taxon>
        <taxon>Spermatophyta</taxon>
        <taxon>Magnoliopsida</taxon>
        <taxon>Liliopsida</taxon>
        <taxon>Arecaceae</taxon>
        <taxon>Arecoideae</taxon>
        <taxon>Cocoseae</taxon>
        <taxon>Attaleinae</taxon>
        <taxon>Cocos</taxon>
    </lineage>
</organism>
<name>A0A8K0I0M1_COCNU</name>
<reference evidence="1" key="2">
    <citation type="submission" date="2019-07" db="EMBL/GenBank/DDBJ databases">
        <authorList>
            <person name="Yang Y."/>
            <person name="Bocs S."/>
            <person name="Baudouin L."/>
        </authorList>
    </citation>
    <scope>NUCLEOTIDE SEQUENCE</scope>
    <source>
        <tissue evidence="1">Spear leaf of Hainan Tall coconut</tissue>
    </source>
</reference>
<dbReference type="Proteomes" id="UP000797356">
    <property type="component" value="Chromosome 2"/>
</dbReference>